<dbReference type="Proteomes" id="UP001066276">
    <property type="component" value="Chromosome 11"/>
</dbReference>
<dbReference type="EMBL" id="JANPWB010000015">
    <property type="protein sequence ID" value="KAJ1087664.1"/>
    <property type="molecule type" value="Genomic_DNA"/>
</dbReference>
<evidence type="ECO:0000313" key="2">
    <source>
        <dbReference type="EMBL" id="KAJ1087664.1"/>
    </source>
</evidence>
<accession>A0AAV7LBC1</accession>
<reference evidence="2" key="1">
    <citation type="journal article" date="2022" name="bioRxiv">
        <title>Sequencing and chromosome-scale assembly of the giantPleurodeles waltlgenome.</title>
        <authorList>
            <person name="Brown T."/>
            <person name="Elewa A."/>
            <person name="Iarovenko S."/>
            <person name="Subramanian E."/>
            <person name="Araus A.J."/>
            <person name="Petzold A."/>
            <person name="Susuki M."/>
            <person name="Suzuki K.-i.T."/>
            <person name="Hayashi T."/>
            <person name="Toyoda A."/>
            <person name="Oliveira C."/>
            <person name="Osipova E."/>
            <person name="Leigh N.D."/>
            <person name="Simon A."/>
            <person name="Yun M.H."/>
        </authorList>
    </citation>
    <scope>NUCLEOTIDE SEQUENCE</scope>
    <source>
        <strain evidence="2">20211129_DDA</strain>
        <tissue evidence="2">Liver</tissue>
    </source>
</reference>
<keyword evidence="3" id="KW-1185">Reference proteome</keyword>
<feature type="region of interest" description="Disordered" evidence="1">
    <location>
        <begin position="75"/>
        <end position="111"/>
    </location>
</feature>
<comment type="caution">
    <text evidence="2">The sequence shown here is derived from an EMBL/GenBank/DDBJ whole genome shotgun (WGS) entry which is preliminary data.</text>
</comment>
<evidence type="ECO:0000313" key="3">
    <source>
        <dbReference type="Proteomes" id="UP001066276"/>
    </source>
</evidence>
<protein>
    <submittedName>
        <fullName evidence="2">Uncharacterized protein</fullName>
    </submittedName>
</protein>
<dbReference type="AlphaFoldDB" id="A0AAV7LBC1"/>
<sequence>MPSTVAAQSPRMKAEVGQVRVEDRPLLLQQKIRLKRQSEWRIDGHAQQLGIPHSSSPFRSHQDNLGQVALDLLENSGKKSDRREGVQEAGDPLKTKSIFERVPPWKLQRAK</sequence>
<name>A0AAV7LBC1_PLEWA</name>
<proteinExistence type="predicted"/>
<organism evidence="2 3">
    <name type="scientific">Pleurodeles waltl</name>
    <name type="common">Iberian ribbed newt</name>
    <dbReference type="NCBI Taxonomy" id="8319"/>
    <lineage>
        <taxon>Eukaryota</taxon>
        <taxon>Metazoa</taxon>
        <taxon>Chordata</taxon>
        <taxon>Craniata</taxon>
        <taxon>Vertebrata</taxon>
        <taxon>Euteleostomi</taxon>
        <taxon>Amphibia</taxon>
        <taxon>Batrachia</taxon>
        <taxon>Caudata</taxon>
        <taxon>Salamandroidea</taxon>
        <taxon>Salamandridae</taxon>
        <taxon>Pleurodelinae</taxon>
        <taxon>Pleurodeles</taxon>
    </lineage>
</organism>
<feature type="compositionally biased region" description="Basic and acidic residues" evidence="1">
    <location>
        <begin position="76"/>
        <end position="99"/>
    </location>
</feature>
<gene>
    <name evidence="2" type="ORF">NDU88_000831</name>
</gene>
<evidence type="ECO:0000256" key="1">
    <source>
        <dbReference type="SAM" id="MobiDB-lite"/>
    </source>
</evidence>